<accession>A0AAD6SN43</accession>
<name>A0AAD6SN43_9AGAR</name>
<evidence type="ECO:0000313" key="2">
    <source>
        <dbReference type="EMBL" id="KAJ7030934.1"/>
    </source>
</evidence>
<evidence type="ECO:0000313" key="3">
    <source>
        <dbReference type="Proteomes" id="UP001218188"/>
    </source>
</evidence>
<comment type="caution">
    <text evidence="2">The sequence shown here is derived from an EMBL/GenBank/DDBJ whole genome shotgun (WGS) entry which is preliminary data.</text>
</comment>
<organism evidence="2 3">
    <name type="scientific">Mycena alexandri</name>
    <dbReference type="NCBI Taxonomy" id="1745969"/>
    <lineage>
        <taxon>Eukaryota</taxon>
        <taxon>Fungi</taxon>
        <taxon>Dikarya</taxon>
        <taxon>Basidiomycota</taxon>
        <taxon>Agaricomycotina</taxon>
        <taxon>Agaricomycetes</taxon>
        <taxon>Agaricomycetidae</taxon>
        <taxon>Agaricales</taxon>
        <taxon>Marasmiineae</taxon>
        <taxon>Mycenaceae</taxon>
        <taxon>Mycena</taxon>
    </lineage>
</organism>
<proteinExistence type="predicted"/>
<evidence type="ECO:0000256" key="1">
    <source>
        <dbReference type="SAM" id="MobiDB-lite"/>
    </source>
</evidence>
<dbReference type="EMBL" id="JARJCM010000086">
    <property type="protein sequence ID" value="KAJ7030934.1"/>
    <property type="molecule type" value="Genomic_DNA"/>
</dbReference>
<reference evidence="2" key="1">
    <citation type="submission" date="2023-03" db="EMBL/GenBank/DDBJ databases">
        <title>Massive genome expansion in bonnet fungi (Mycena s.s.) driven by repeated elements and novel gene families across ecological guilds.</title>
        <authorList>
            <consortium name="Lawrence Berkeley National Laboratory"/>
            <person name="Harder C.B."/>
            <person name="Miyauchi S."/>
            <person name="Viragh M."/>
            <person name="Kuo A."/>
            <person name="Thoen E."/>
            <person name="Andreopoulos B."/>
            <person name="Lu D."/>
            <person name="Skrede I."/>
            <person name="Drula E."/>
            <person name="Henrissat B."/>
            <person name="Morin E."/>
            <person name="Kohler A."/>
            <person name="Barry K."/>
            <person name="LaButti K."/>
            <person name="Morin E."/>
            <person name="Salamov A."/>
            <person name="Lipzen A."/>
            <person name="Mereny Z."/>
            <person name="Hegedus B."/>
            <person name="Baldrian P."/>
            <person name="Stursova M."/>
            <person name="Weitz H."/>
            <person name="Taylor A."/>
            <person name="Grigoriev I.V."/>
            <person name="Nagy L.G."/>
            <person name="Martin F."/>
            <person name="Kauserud H."/>
        </authorList>
    </citation>
    <scope>NUCLEOTIDE SEQUENCE</scope>
    <source>
        <strain evidence="2">CBHHK200</strain>
    </source>
</reference>
<sequence>MEWRPQRATPWSSTRALPQRTPRKIISHGQFRAFGSAASSSRLVRALCGGLDACPPVPPRCPRVASLHAQFRRCVFLAPRSPSRTPPHAVRGLSIESQRACGTVLGVRRKWASNARPSVRAPFRTRALLVSFILVHPRRRLSSPSRHPASLLPLVAPVYPASPESSADSGSGLGLGADAVAVCALHLRRVPAHIEGCRLSVSSAECRMCADAQPLIPLSSFTHAFASRPLIYPPAFRVPSSPPYTPPIEPSAASDSARMSWPCKLYGDKLTEHVEVLKV</sequence>
<gene>
    <name evidence="2" type="ORF">C8F04DRAFT_1397608</name>
</gene>
<keyword evidence="3" id="KW-1185">Reference proteome</keyword>
<dbReference type="AlphaFoldDB" id="A0AAD6SN43"/>
<protein>
    <submittedName>
        <fullName evidence="2">Uncharacterized protein</fullName>
    </submittedName>
</protein>
<dbReference type="Proteomes" id="UP001218188">
    <property type="component" value="Unassembled WGS sequence"/>
</dbReference>
<feature type="region of interest" description="Disordered" evidence="1">
    <location>
        <begin position="1"/>
        <end position="20"/>
    </location>
</feature>